<dbReference type="Pfam" id="PF01535">
    <property type="entry name" value="PPR"/>
    <property type="match status" value="6"/>
</dbReference>
<feature type="repeat" description="PPR" evidence="3">
    <location>
        <begin position="499"/>
        <end position="533"/>
    </location>
</feature>
<dbReference type="OrthoDB" id="185373at2759"/>
<dbReference type="PANTHER" id="PTHR47926">
    <property type="entry name" value="PENTATRICOPEPTIDE REPEAT-CONTAINING PROTEIN"/>
    <property type="match status" value="1"/>
</dbReference>
<dbReference type="NCBIfam" id="TIGR00756">
    <property type="entry name" value="PPR"/>
    <property type="match status" value="7"/>
</dbReference>
<dbReference type="SUPFAM" id="SSF48452">
    <property type="entry name" value="TPR-like"/>
    <property type="match status" value="1"/>
</dbReference>
<evidence type="ECO:0000313" key="4">
    <source>
        <dbReference type="EMBL" id="RWR95350.1"/>
    </source>
</evidence>
<dbReference type="PANTHER" id="PTHR47926:SF347">
    <property type="entry name" value="PENTATRICOPEPTIDE REPEAT-CONTAINING PROTEIN"/>
    <property type="match status" value="1"/>
</dbReference>
<dbReference type="FunFam" id="1.25.40.10:FF:000031">
    <property type="entry name" value="Pentatricopeptide repeat-containing protein mitochondrial"/>
    <property type="match status" value="1"/>
</dbReference>
<comment type="similarity">
    <text evidence="2">Belongs to the PPR family. PCMP-E subfamily.</text>
</comment>
<feature type="repeat" description="PPR" evidence="3">
    <location>
        <begin position="464"/>
        <end position="498"/>
    </location>
</feature>
<keyword evidence="1" id="KW-0677">Repeat</keyword>
<evidence type="ECO:0000256" key="2">
    <source>
        <dbReference type="ARBA" id="ARBA00061659"/>
    </source>
</evidence>
<evidence type="ECO:0000256" key="1">
    <source>
        <dbReference type="ARBA" id="ARBA00022737"/>
    </source>
</evidence>
<comment type="caution">
    <text evidence="4">The sequence shown here is derived from an EMBL/GenBank/DDBJ whole genome shotgun (WGS) entry which is preliminary data.</text>
</comment>
<feature type="repeat" description="PPR" evidence="3">
    <location>
        <begin position="327"/>
        <end position="361"/>
    </location>
</feature>
<feature type="repeat" description="PPR" evidence="3">
    <location>
        <begin position="737"/>
        <end position="771"/>
    </location>
</feature>
<dbReference type="AlphaFoldDB" id="A0A3S3NN24"/>
<protein>
    <submittedName>
        <fullName evidence="4">Pentatricopeptide repeat</fullName>
    </submittedName>
</protein>
<name>A0A3S3NN24_9MAGN</name>
<dbReference type="Proteomes" id="UP000283530">
    <property type="component" value="Unassembled WGS sequence"/>
</dbReference>
<keyword evidence="5" id="KW-1185">Reference proteome</keyword>
<proteinExistence type="inferred from homology"/>
<gene>
    <name evidence="4" type="ORF">CKAN_02468900</name>
</gene>
<feature type="repeat" description="PPR" evidence="3">
    <location>
        <begin position="125"/>
        <end position="159"/>
    </location>
</feature>
<feature type="repeat" description="PPR" evidence="3">
    <location>
        <begin position="600"/>
        <end position="634"/>
    </location>
</feature>
<dbReference type="GO" id="GO:0009451">
    <property type="term" value="P:RNA modification"/>
    <property type="evidence" value="ECO:0007669"/>
    <property type="project" value="InterPro"/>
</dbReference>
<dbReference type="InterPro" id="IPR046960">
    <property type="entry name" value="PPR_At4g14850-like_plant"/>
</dbReference>
<dbReference type="Pfam" id="PF13041">
    <property type="entry name" value="PPR_2"/>
    <property type="match status" value="4"/>
</dbReference>
<dbReference type="FunFam" id="1.25.40.10:FF:000381">
    <property type="entry name" value="Pentatricopeptide repeat-containing protein"/>
    <property type="match status" value="1"/>
</dbReference>
<dbReference type="Gene3D" id="1.25.40.10">
    <property type="entry name" value="Tetratricopeptide repeat domain"/>
    <property type="match status" value="7"/>
</dbReference>
<dbReference type="InterPro" id="IPR011990">
    <property type="entry name" value="TPR-like_helical_dom_sf"/>
</dbReference>
<feature type="repeat" description="PPR" evidence="3">
    <location>
        <begin position="635"/>
        <end position="669"/>
    </location>
</feature>
<reference evidence="4 5" key="1">
    <citation type="journal article" date="2019" name="Nat. Plants">
        <title>Stout camphor tree genome fills gaps in understanding of flowering plant genome evolution.</title>
        <authorList>
            <person name="Chaw S.M."/>
            <person name="Liu Y.C."/>
            <person name="Wu Y.W."/>
            <person name="Wang H.Y."/>
            <person name="Lin C.I."/>
            <person name="Wu C.S."/>
            <person name="Ke H.M."/>
            <person name="Chang L.Y."/>
            <person name="Hsu C.Y."/>
            <person name="Yang H.T."/>
            <person name="Sudianto E."/>
            <person name="Hsu M.H."/>
            <person name="Wu K.P."/>
            <person name="Wang L.N."/>
            <person name="Leebens-Mack J.H."/>
            <person name="Tsai I.J."/>
        </authorList>
    </citation>
    <scope>NUCLEOTIDE SEQUENCE [LARGE SCALE GENOMIC DNA]</scope>
    <source>
        <strain evidence="5">cv. Chaw 1501</strain>
        <tissue evidence="4">Young leaves</tissue>
    </source>
</reference>
<dbReference type="Pfam" id="PF20431">
    <property type="entry name" value="E_motif"/>
    <property type="match status" value="1"/>
</dbReference>
<dbReference type="PROSITE" id="PS51375">
    <property type="entry name" value="PPR"/>
    <property type="match status" value="8"/>
</dbReference>
<dbReference type="EMBL" id="QPKB01000011">
    <property type="protein sequence ID" value="RWR95350.1"/>
    <property type="molecule type" value="Genomic_DNA"/>
</dbReference>
<organism evidence="4 5">
    <name type="scientific">Cinnamomum micranthum f. kanehirae</name>
    <dbReference type="NCBI Taxonomy" id="337451"/>
    <lineage>
        <taxon>Eukaryota</taxon>
        <taxon>Viridiplantae</taxon>
        <taxon>Streptophyta</taxon>
        <taxon>Embryophyta</taxon>
        <taxon>Tracheophyta</taxon>
        <taxon>Spermatophyta</taxon>
        <taxon>Magnoliopsida</taxon>
        <taxon>Magnoliidae</taxon>
        <taxon>Laurales</taxon>
        <taxon>Lauraceae</taxon>
        <taxon>Cinnamomum</taxon>
    </lineage>
</organism>
<evidence type="ECO:0000313" key="5">
    <source>
        <dbReference type="Proteomes" id="UP000283530"/>
    </source>
</evidence>
<dbReference type="STRING" id="337451.A0A3S3NN24"/>
<dbReference type="InterPro" id="IPR002885">
    <property type="entry name" value="PPR_rpt"/>
</dbReference>
<dbReference type="InterPro" id="IPR046848">
    <property type="entry name" value="E_motif"/>
</dbReference>
<dbReference type="FunFam" id="1.25.40.10:FF:000280">
    <property type="entry name" value="Pentatricopeptide repeat-containing protein"/>
    <property type="match status" value="1"/>
</dbReference>
<accession>A0A3S3NN24</accession>
<evidence type="ECO:0000256" key="3">
    <source>
        <dbReference type="PROSITE-ProRule" id="PRU00708"/>
    </source>
</evidence>
<feature type="repeat" description="PPR" evidence="3">
    <location>
        <begin position="226"/>
        <end position="260"/>
    </location>
</feature>
<dbReference type="FunFam" id="1.25.40.10:FF:000393">
    <property type="entry name" value="Pentatricopeptide repeat-containing protein At1g20230"/>
    <property type="match status" value="2"/>
</dbReference>
<sequence length="963" mass="107934">MQGILRSLQHKSCSRAFHHSHWQHHQSVVGKLSLLAAQGRLKEAIQILHHSNETCFHISSETYVSLVRSCIRFKAFTEGHRIHKHLIDSGVQLDVVLQNNLMILYSKCGDVKVIRRIFDEMSERNLFSWTAIIGAYLNSGNAAEAFEFYQKMVLTGTRADHFLYPLVFKSCSGMRALDRGRRVHADVIKGGFQWDLVLMNSLLDMYAKCESVVDAEKVFDEIVVRDVFTWTSMLVGYVQMGHCLEALNFLKEMLVSEVRPCSATLAGILPVFSDLGCFKLARQIHGLIVGSGFELDRFVASGIIDMYVNCGGLGYGRLIFDRVKERDIVCWNTMIKSYANKDLLDEAIELLLQMHSHGVNPNKTTWDCLILPFLQNRSITDVLDLFNRLVHVGLRPSSLSMMVLSRMTEAVTDIEQVRELHGFISRGGYISSDAAAASSLVEMYSKFGDVEVSQGIFNSIGVKELHSWNSMISCYSKNGHPDKALELFHLMQTAGMKPNIVSWNYVVGGFVENGYFDTALEMFAEMQWLNQKPDITTLNVMLPVVGSLTCSLQGKQLHNFFLRNKCEMNRFVCTAFINMYSNRGNIAYAVKLFASMASKDLAAWNAIISGLAKNGFLEEASKTFHDMETTGVKANIITWTSLISGFVQNGQVDKSFKLFRQLQYDGLRPNSITIVSILPACAQSVTLSHGRAVHGYIVRSGLGCNDLFVANALMDMYVKCGQMDYAEHVFRRLPKTDVVSWNTMIQGYAIHGNADTSLALFDQMLVKGVIPDAVTFIGVLSACSHRGLIEEGWKHFNSMNSKYGILPSGKHYACMVDLLGRGGHFEDIRHFIIQMPLQPTASFWGALLSSCNVHGNVEMAEYAANHLLELQPENPGNYVILSNIYASLGRWKDVDHMRKLMIDRGVRKQPGSSWIEVGNHVHAFTVENLLNKGMEEVVRMLQDLVGAMVEEGYAPLTQEGNPE</sequence>
<dbReference type="FunFam" id="1.25.40.10:FF:000285">
    <property type="entry name" value="Pentatricopeptide repeat-containing protein, chloroplastic"/>
    <property type="match status" value="1"/>
</dbReference>
<dbReference type="GO" id="GO:0003723">
    <property type="term" value="F:RNA binding"/>
    <property type="evidence" value="ECO:0007669"/>
    <property type="project" value="InterPro"/>
</dbReference>